<dbReference type="GO" id="GO:0003743">
    <property type="term" value="F:translation initiation factor activity"/>
    <property type="evidence" value="ECO:0007669"/>
    <property type="project" value="UniProtKB-KW"/>
</dbReference>
<dbReference type="EMBL" id="DXBF01000066">
    <property type="protein sequence ID" value="HIZ62773.1"/>
    <property type="molecule type" value="Genomic_DNA"/>
</dbReference>
<dbReference type="AlphaFoldDB" id="A0A9D2FK83"/>
<evidence type="ECO:0000313" key="2">
    <source>
        <dbReference type="EMBL" id="HIZ62773.1"/>
    </source>
</evidence>
<gene>
    <name evidence="2" type="ORF">H9724_08430</name>
</gene>
<dbReference type="GO" id="GO:0006355">
    <property type="term" value="P:regulation of DNA-templated transcription"/>
    <property type="evidence" value="ECO:0007669"/>
    <property type="project" value="InterPro"/>
</dbReference>
<organism evidence="2 3">
    <name type="scientific">Candidatus Gemmiger avistercoris</name>
    <dbReference type="NCBI Taxonomy" id="2838606"/>
    <lineage>
        <taxon>Bacteria</taxon>
        <taxon>Bacillati</taxon>
        <taxon>Bacillota</taxon>
        <taxon>Clostridia</taxon>
        <taxon>Eubacteriales</taxon>
        <taxon>Gemmiger</taxon>
    </lineage>
</organism>
<sequence>MSKLTVTLPDDLHAQIRQELEAQGITTGQFIEMVVTKYFTKSKEGENNMATRTIAFQVSEELYQRIKEYLNRYQEVYGRKLTQREFMLQLIEDALSEAEDEFEAAVATEEESPEAEEGLDSEPDTGEADESNASEDDSGESPEGDSEYDESDIPETTAE</sequence>
<protein>
    <submittedName>
        <fullName evidence="2">Translation initiation factor 2</fullName>
    </submittedName>
</protein>
<name>A0A9D2FK83_9FIRM</name>
<keyword evidence="2" id="KW-0648">Protein biosynthesis</keyword>
<keyword evidence="2" id="KW-0396">Initiation factor</keyword>
<dbReference type="InterPro" id="IPR010985">
    <property type="entry name" value="Ribbon_hlx_hlx"/>
</dbReference>
<feature type="region of interest" description="Disordered" evidence="1">
    <location>
        <begin position="98"/>
        <end position="159"/>
    </location>
</feature>
<accession>A0A9D2FK83</accession>
<dbReference type="Proteomes" id="UP000824105">
    <property type="component" value="Unassembled WGS sequence"/>
</dbReference>
<comment type="caution">
    <text evidence="2">The sequence shown here is derived from an EMBL/GenBank/DDBJ whole genome shotgun (WGS) entry which is preliminary data.</text>
</comment>
<proteinExistence type="predicted"/>
<reference evidence="2" key="2">
    <citation type="submission" date="2021-04" db="EMBL/GenBank/DDBJ databases">
        <authorList>
            <person name="Gilroy R."/>
        </authorList>
    </citation>
    <scope>NUCLEOTIDE SEQUENCE</scope>
    <source>
        <strain evidence="2">CHK188-11489</strain>
    </source>
</reference>
<evidence type="ECO:0000313" key="3">
    <source>
        <dbReference type="Proteomes" id="UP000824105"/>
    </source>
</evidence>
<dbReference type="SUPFAM" id="SSF47598">
    <property type="entry name" value="Ribbon-helix-helix"/>
    <property type="match status" value="1"/>
</dbReference>
<evidence type="ECO:0000256" key="1">
    <source>
        <dbReference type="SAM" id="MobiDB-lite"/>
    </source>
</evidence>
<reference evidence="2" key="1">
    <citation type="journal article" date="2021" name="PeerJ">
        <title>Extensive microbial diversity within the chicken gut microbiome revealed by metagenomics and culture.</title>
        <authorList>
            <person name="Gilroy R."/>
            <person name="Ravi A."/>
            <person name="Getino M."/>
            <person name="Pursley I."/>
            <person name="Horton D.L."/>
            <person name="Alikhan N.F."/>
            <person name="Baker D."/>
            <person name="Gharbi K."/>
            <person name="Hall N."/>
            <person name="Watson M."/>
            <person name="Adriaenssens E.M."/>
            <person name="Foster-Nyarko E."/>
            <person name="Jarju S."/>
            <person name="Secka A."/>
            <person name="Antonio M."/>
            <person name="Oren A."/>
            <person name="Chaudhuri R.R."/>
            <person name="La Ragione R."/>
            <person name="Hildebrand F."/>
            <person name="Pallen M.J."/>
        </authorList>
    </citation>
    <scope>NUCLEOTIDE SEQUENCE</scope>
    <source>
        <strain evidence="2">CHK188-11489</strain>
    </source>
</reference>